<gene>
    <name evidence="1" type="ORF">MNEG_2186</name>
</gene>
<reference evidence="1 2" key="1">
    <citation type="journal article" date="2013" name="BMC Genomics">
        <title>Reconstruction of the lipid metabolism for the microalga Monoraphidium neglectum from its genome sequence reveals characteristics suitable for biofuel production.</title>
        <authorList>
            <person name="Bogen C."/>
            <person name="Al-Dilaimi A."/>
            <person name="Albersmeier A."/>
            <person name="Wichmann J."/>
            <person name="Grundmann M."/>
            <person name="Rupp O."/>
            <person name="Lauersen K.J."/>
            <person name="Blifernez-Klassen O."/>
            <person name="Kalinowski J."/>
            <person name="Goesmann A."/>
            <person name="Mussgnug J.H."/>
            <person name="Kruse O."/>
        </authorList>
    </citation>
    <scope>NUCLEOTIDE SEQUENCE [LARGE SCALE GENOMIC DNA]</scope>
    <source>
        <strain evidence="1 2">SAG 48.87</strain>
    </source>
</reference>
<organism evidence="1 2">
    <name type="scientific">Monoraphidium neglectum</name>
    <dbReference type="NCBI Taxonomy" id="145388"/>
    <lineage>
        <taxon>Eukaryota</taxon>
        <taxon>Viridiplantae</taxon>
        <taxon>Chlorophyta</taxon>
        <taxon>core chlorophytes</taxon>
        <taxon>Chlorophyceae</taxon>
        <taxon>CS clade</taxon>
        <taxon>Sphaeropleales</taxon>
        <taxon>Selenastraceae</taxon>
        <taxon>Monoraphidium</taxon>
    </lineage>
</organism>
<dbReference type="AlphaFoldDB" id="A0A0D2MT74"/>
<proteinExistence type="predicted"/>
<sequence length="91" mass="10444">MADSAKVQLTRWVDSQDDLCDEDKVAMTLVFINVDDATCQAYMAMDERRRKAILKTAAADHAEPDAWDDMMQRLSKWSDDMVSCQHCRTAR</sequence>
<dbReference type="EMBL" id="KK100458">
    <property type="protein sequence ID" value="KIZ05775.1"/>
    <property type="molecule type" value="Genomic_DNA"/>
</dbReference>
<name>A0A0D2MT74_9CHLO</name>
<keyword evidence="2" id="KW-1185">Reference proteome</keyword>
<evidence type="ECO:0000313" key="1">
    <source>
        <dbReference type="EMBL" id="KIZ05775.1"/>
    </source>
</evidence>
<evidence type="ECO:0000313" key="2">
    <source>
        <dbReference type="Proteomes" id="UP000054498"/>
    </source>
</evidence>
<dbReference type="GeneID" id="25735064"/>
<dbReference type="Proteomes" id="UP000054498">
    <property type="component" value="Unassembled WGS sequence"/>
</dbReference>
<protein>
    <submittedName>
        <fullName evidence="1">Uncharacterized protein</fullName>
    </submittedName>
</protein>
<dbReference type="KEGG" id="mng:MNEG_2186"/>
<dbReference type="RefSeq" id="XP_013904794.1">
    <property type="nucleotide sequence ID" value="XM_014049340.1"/>
</dbReference>
<accession>A0A0D2MT74</accession>